<dbReference type="STRING" id="1280952.HJA_00175"/>
<keyword evidence="2" id="KW-1185">Reference proteome</keyword>
<comment type="caution">
    <text evidence="1">The sequence shown here is derived from an EMBL/GenBank/DDBJ whole genome shotgun (WGS) entry which is preliminary data.</text>
</comment>
<dbReference type="eggNOG" id="ENOG5032SDY">
    <property type="taxonomic scope" value="Bacteria"/>
</dbReference>
<dbReference type="AlphaFoldDB" id="A0A059FJX4"/>
<accession>A0A059FJX4</accession>
<name>A0A059FJX4_9PROT</name>
<evidence type="ECO:0000313" key="2">
    <source>
        <dbReference type="Proteomes" id="UP000024816"/>
    </source>
</evidence>
<dbReference type="EMBL" id="ARYJ01000001">
    <property type="protein sequence ID" value="KCZ90907.1"/>
    <property type="molecule type" value="Genomic_DNA"/>
</dbReference>
<organism evidence="1 2">
    <name type="scientific">Hyphomonas jannaschiana VP2</name>
    <dbReference type="NCBI Taxonomy" id="1280952"/>
    <lineage>
        <taxon>Bacteria</taxon>
        <taxon>Pseudomonadati</taxon>
        <taxon>Pseudomonadota</taxon>
        <taxon>Alphaproteobacteria</taxon>
        <taxon>Hyphomonadales</taxon>
        <taxon>Hyphomonadaceae</taxon>
        <taxon>Hyphomonas</taxon>
    </lineage>
</organism>
<gene>
    <name evidence="1" type="ORF">HJA_00175</name>
</gene>
<reference evidence="1 2" key="1">
    <citation type="journal article" date="2014" name="Antonie Van Leeuwenhoek">
        <title>Hyphomonas beringensis sp. nov. and Hyphomonas chukchiensis sp. nov., isolated from surface seawater of the Bering Sea and Chukchi Sea.</title>
        <authorList>
            <person name="Li C."/>
            <person name="Lai Q."/>
            <person name="Li G."/>
            <person name="Dong C."/>
            <person name="Wang J."/>
            <person name="Liao Y."/>
            <person name="Shao Z."/>
        </authorList>
    </citation>
    <scope>NUCLEOTIDE SEQUENCE [LARGE SCALE GENOMIC DNA]</scope>
    <source>
        <strain evidence="1 2">VP2</strain>
    </source>
</reference>
<protein>
    <submittedName>
        <fullName evidence="1">Uncharacterized protein</fullName>
    </submittedName>
</protein>
<evidence type="ECO:0000313" key="1">
    <source>
        <dbReference type="EMBL" id="KCZ90907.1"/>
    </source>
</evidence>
<dbReference type="Proteomes" id="UP000024816">
    <property type="component" value="Unassembled WGS sequence"/>
</dbReference>
<dbReference type="RefSeq" id="WP_035576811.1">
    <property type="nucleotide sequence ID" value="NZ_ARYJ01000001.1"/>
</dbReference>
<dbReference type="OrthoDB" id="7631126at2"/>
<proteinExistence type="predicted"/>
<sequence>MPSPIDVLFDHTEGEDWYWGEAAKKIEETFPHNDPRSFDVITSSLDQLPELMRRHSAWQIATSFEFLFNNVLSSYPFLFADERIAEPYRVQTVRKLFKLFDLFFRNAVTCNDGPVHLQREFVGDPVQGYVNTVCYMFWDNCPLTDLGLPSIRDACRDVMEQCLTIPNHAIIESALHGLGHLAPGDTRAAEIALSYSRRGTGPQELLAYAKAASEGHVQ</sequence>